<sequence>MDHLLPHYERELALLRRSIGTFATRYPKIAVRLGISGDHSEDPHIERMLQSFALLAADIGSRLDDNYPEFAEALLGMLYPQYLRTVPACAIAQFDVSNMFDKLTEPSSIDRGTELTSKVGDCRFRTIYDVTLAPVRISTACYASASAAPSDVVLPQGTTGLLSITFEVAGPDFRIETVPSPLRIHVNGTREVVGATMDTMTMRTTAAFVENSERHWSTLTTSPLSVAGFDGAEKLIDEDDGSPALRLLTEYFAFPKKFDFVDVDFAALAHVAGPGQQLTLHLAICGVHPDSSTAQRLANLSADRLKLFCTPIVNLFRLTSLPLKRNPITDTYPVQSQNTDAAGVEIWSVDAVHAAAGESRAKVLRPFTSLMHGSSAKPTEPYWVLKQHHADPPSGKKETALGLVGLDGRPATDTGIEQVTADVCCSNGDLPRAMRVGAEDGDLVNEQGTMVSRIEMLDAPTEAARLSGESDAAWQLITQLAPHAIELTRTGLVELKRLFRQFAVQSAGHANLVDGLTNLSHRVKRLWLPGEPMPSFVRGLEVTLTIDEQAFAAASLNTFIVVMDHFFAVHASVTSFVQLVVMSANTGREIRRCAPRPGTIMLA</sequence>
<dbReference type="NCBIfam" id="TIGR03359">
    <property type="entry name" value="VI_chp_6"/>
    <property type="match status" value="1"/>
</dbReference>
<dbReference type="PANTHER" id="PTHR35370:SF1">
    <property type="entry name" value="TYPE VI SECRETION SYSTEM COMPONENT TSSF1"/>
    <property type="match status" value="1"/>
</dbReference>
<dbReference type="Pfam" id="PF05947">
    <property type="entry name" value="T6SS_TssF"/>
    <property type="match status" value="1"/>
</dbReference>
<evidence type="ECO:0000313" key="1">
    <source>
        <dbReference type="EMBL" id="KVV57904.1"/>
    </source>
</evidence>
<keyword evidence="2" id="KW-1185">Reference proteome</keyword>
<dbReference type="InterPro" id="IPR010272">
    <property type="entry name" value="T6SS_TssF"/>
</dbReference>
<evidence type="ECO:0000313" key="2">
    <source>
        <dbReference type="Proteomes" id="UP000062317"/>
    </source>
</evidence>
<dbReference type="Proteomes" id="UP000062317">
    <property type="component" value="Unassembled WGS sequence"/>
</dbReference>
<accession>A0A105W1G9</accession>
<dbReference type="PANTHER" id="PTHR35370">
    <property type="entry name" value="CYTOPLASMIC PROTEIN-RELATED-RELATED"/>
    <property type="match status" value="1"/>
</dbReference>
<gene>
    <name evidence="1" type="ORF">WT27_23515</name>
</gene>
<name>A0A105W1G9_9BURK</name>
<dbReference type="EMBL" id="LPEQ01000009">
    <property type="protein sequence ID" value="KVV57904.1"/>
    <property type="molecule type" value="Genomic_DNA"/>
</dbReference>
<proteinExistence type="predicted"/>
<dbReference type="PIRSF" id="PIRSF028304">
    <property type="entry name" value="UCP028304"/>
    <property type="match status" value="1"/>
</dbReference>
<reference evidence="1 2" key="1">
    <citation type="submission" date="2015-11" db="EMBL/GenBank/DDBJ databases">
        <title>Expanding the genomic diversity of Burkholderia species for the development of highly accurate diagnostics.</title>
        <authorList>
            <person name="Sahl J."/>
            <person name="Keim P."/>
            <person name="Wagner D."/>
        </authorList>
    </citation>
    <scope>NUCLEOTIDE SEQUENCE [LARGE SCALE GENOMIC DNA]</scope>
    <source>
        <strain evidence="1 2">MSMB1301WGS</strain>
    </source>
</reference>
<organism evidence="1 2">
    <name type="scientific">Burkholderia territorii</name>
    <dbReference type="NCBI Taxonomy" id="1503055"/>
    <lineage>
        <taxon>Bacteria</taxon>
        <taxon>Pseudomonadati</taxon>
        <taxon>Pseudomonadota</taxon>
        <taxon>Betaproteobacteria</taxon>
        <taxon>Burkholderiales</taxon>
        <taxon>Burkholderiaceae</taxon>
        <taxon>Burkholderia</taxon>
        <taxon>Burkholderia cepacia complex</taxon>
    </lineage>
</organism>
<protein>
    <submittedName>
        <fullName evidence="1">Type VI secretion protein</fullName>
    </submittedName>
</protein>
<dbReference type="AlphaFoldDB" id="A0A105W1G9"/>
<comment type="caution">
    <text evidence="1">The sequence shown here is derived from an EMBL/GenBank/DDBJ whole genome shotgun (WGS) entry which is preliminary data.</text>
</comment>